<proteinExistence type="predicted"/>
<evidence type="ECO:0000313" key="2">
    <source>
        <dbReference type="EMBL" id="MBA5247468.1"/>
    </source>
</evidence>
<evidence type="ECO:0000256" key="1">
    <source>
        <dbReference type="SAM" id="MobiDB-lite"/>
    </source>
</evidence>
<dbReference type="Pfam" id="PF05974">
    <property type="entry name" value="DUF892"/>
    <property type="match status" value="1"/>
</dbReference>
<dbReference type="PANTHER" id="PTHR30565:SF9">
    <property type="entry name" value="PROTEIN YCIF"/>
    <property type="match status" value="1"/>
</dbReference>
<dbReference type="InterPro" id="IPR047114">
    <property type="entry name" value="YciF"/>
</dbReference>
<dbReference type="Proteomes" id="UP000539710">
    <property type="component" value="Unassembled WGS sequence"/>
</dbReference>
<dbReference type="InterPro" id="IPR012347">
    <property type="entry name" value="Ferritin-like"/>
</dbReference>
<reference evidence="5" key="2">
    <citation type="submission" date="2020-07" db="EMBL/GenBank/DDBJ databases">
        <title>Flavobacterium sp. xlx-214.</title>
        <authorList>
            <person name="Yang C."/>
        </authorList>
    </citation>
    <scope>NUCLEOTIDE SEQUENCE [LARGE SCALE GENOMIC DNA]</scope>
    <source>
        <strain evidence="5">CX-624</strain>
    </source>
</reference>
<reference evidence="2" key="3">
    <citation type="submission" date="2020-07" db="EMBL/GenBank/DDBJ databases">
        <authorList>
            <person name="Yang C."/>
        </authorList>
    </citation>
    <scope>NUCLEOTIDE SEQUENCE</scope>
    <source>
        <strain evidence="2">Cx-624</strain>
    </source>
</reference>
<dbReference type="EMBL" id="JACEUX010000003">
    <property type="protein sequence ID" value="MBA5247468.1"/>
    <property type="molecule type" value="Genomic_DNA"/>
</dbReference>
<organism evidence="3 4">
    <name type="scientific">Marnyiella aurantia</name>
    <dbReference type="NCBI Taxonomy" id="2758037"/>
    <lineage>
        <taxon>Bacteria</taxon>
        <taxon>Pseudomonadati</taxon>
        <taxon>Bacteroidota</taxon>
        <taxon>Flavobacteriia</taxon>
        <taxon>Flavobacteriales</taxon>
        <taxon>Weeksellaceae</taxon>
        <taxon>Marnyiella</taxon>
    </lineage>
</organism>
<dbReference type="EMBL" id="CP059472">
    <property type="protein sequence ID" value="QMS99223.1"/>
    <property type="molecule type" value="Genomic_DNA"/>
</dbReference>
<feature type="compositionally biased region" description="Basic and acidic residues" evidence="1">
    <location>
        <begin position="1"/>
        <end position="10"/>
    </location>
</feature>
<feature type="region of interest" description="Disordered" evidence="1">
    <location>
        <begin position="1"/>
        <end position="56"/>
    </location>
</feature>
<sequence>MSNTNQKDRLSGTTPAETSAESANKDEQTTSSESNKTQHEEKQDGSNSTSSASALETEKDGPLYKFFTNGLKDIYFAEKEIKEALKKMQEAATTEELKEAFEDHELQTMKHISRLEKVFRLMGEDPEAKKCEAILGILREGETVTEETEEGSMTRDAALIIAAQKVEHYEIASYGGLAALAETLGLSDASNLLHRTLEEEERTDHTLTDIAESFINFAAKEDDNEVQESGSRHKGSRQTAGY</sequence>
<accession>A0A7D7QFU8</accession>
<evidence type="ECO:0000313" key="4">
    <source>
        <dbReference type="Proteomes" id="UP000515349"/>
    </source>
</evidence>
<dbReference type="RefSeq" id="WP_181887568.1">
    <property type="nucleotide sequence ID" value="NZ_CP059472.1"/>
</dbReference>
<keyword evidence="5" id="KW-1185">Reference proteome</keyword>
<dbReference type="InterPro" id="IPR010287">
    <property type="entry name" value="DUF892_YciF-like"/>
</dbReference>
<evidence type="ECO:0000313" key="3">
    <source>
        <dbReference type="EMBL" id="QMS99223.1"/>
    </source>
</evidence>
<dbReference type="PANTHER" id="PTHR30565">
    <property type="entry name" value="PROTEIN YCIF"/>
    <property type="match status" value="1"/>
</dbReference>
<feature type="compositionally biased region" description="Polar residues" evidence="1">
    <location>
        <begin position="11"/>
        <end position="22"/>
    </location>
</feature>
<dbReference type="Gene3D" id="1.20.1260.10">
    <property type="match status" value="1"/>
</dbReference>
<reference evidence="3 4" key="1">
    <citation type="submission" date="2020-07" db="EMBL/GenBank/DDBJ databases">
        <title>Chryseobacterium sp.cx-624.</title>
        <authorList>
            <person name="Yang C."/>
        </authorList>
    </citation>
    <scope>NUCLEOTIDE SEQUENCE [LARGE SCALE GENOMIC DNA]</scope>
    <source>
        <strain evidence="4">cx-624</strain>
        <strain evidence="3">Cx-624</strain>
    </source>
</reference>
<gene>
    <name evidence="3" type="ORF">H1R16_04240</name>
    <name evidence="2" type="ORF">H2507_09830</name>
</gene>
<dbReference type="SUPFAM" id="SSF47240">
    <property type="entry name" value="Ferritin-like"/>
    <property type="match status" value="1"/>
</dbReference>
<dbReference type="CDD" id="cd07909">
    <property type="entry name" value="YciF"/>
    <property type="match status" value="1"/>
</dbReference>
<name>A0A7D7QFU8_9FLAO</name>
<dbReference type="KEGG" id="cbau:H1R16_04240"/>
<protein>
    <submittedName>
        <fullName evidence="3">Ferritin-like domain-containing protein</fullName>
    </submittedName>
</protein>
<feature type="region of interest" description="Disordered" evidence="1">
    <location>
        <begin position="221"/>
        <end position="242"/>
    </location>
</feature>
<dbReference type="AlphaFoldDB" id="A0A7D7QFU8"/>
<evidence type="ECO:0000313" key="5">
    <source>
        <dbReference type="Proteomes" id="UP000539710"/>
    </source>
</evidence>
<dbReference type="InterPro" id="IPR009078">
    <property type="entry name" value="Ferritin-like_SF"/>
</dbReference>
<dbReference type="Proteomes" id="UP000515349">
    <property type="component" value="Chromosome"/>
</dbReference>
<feature type="compositionally biased region" description="Polar residues" evidence="1">
    <location>
        <begin position="45"/>
        <end position="54"/>
    </location>
</feature>